<evidence type="ECO:0000313" key="1">
    <source>
        <dbReference type="EMBL" id="KAJ7533329.1"/>
    </source>
</evidence>
<protein>
    <submittedName>
        <fullName evidence="1">Uncharacterized protein</fullName>
    </submittedName>
</protein>
<accession>A0ACC2BUB3</accession>
<dbReference type="Proteomes" id="UP001162992">
    <property type="component" value="Chromosome 13"/>
</dbReference>
<keyword evidence="2" id="KW-1185">Reference proteome</keyword>
<organism evidence="1 2">
    <name type="scientific">Diphasiastrum complanatum</name>
    <name type="common">Issler's clubmoss</name>
    <name type="synonym">Lycopodium complanatum</name>
    <dbReference type="NCBI Taxonomy" id="34168"/>
    <lineage>
        <taxon>Eukaryota</taxon>
        <taxon>Viridiplantae</taxon>
        <taxon>Streptophyta</taxon>
        <taxon>Embryophyta</taxon>
        <taxon>Tracheophyta</taxon>
        <taxon>Lycopodiopsida</taxon>
        <taxon>Lycopodiales</taxon>
        <taxon>Lycopodiaceae</taxon>
        <taxon>Lycopodioideae</taxon>
        <taxon>Diphasiastrum</taxon>
    </lineage>
</organism>
<proteinExistence type="predicted"/>
<reference evidence="2" key="1">
    <citation type="journal article" date="2024" name="Proc. Natl. Acad. Sci. U.S.A.">
        <title>Extraordinary preservation of gene collinearity over three hundred million years revealed in homosporous lycophytes.</title>
        <authorList>
            <person name="Li C."/>
            <person name="Wickell D."/>
            <person name="Kuo L.Y."/>
            <person name="Chen X."/>
            <person name="Nie B."/>
            <person name="Liao X."/>
            <person name="Peng D."/>
            <person name="Ji J."/>
            <person name="Jenkins J."/>
            <person name="Williams M."/>
            <person name="Shu S."/>
            <person name="Plott C."/>
            <person name="Barry K."/>
            <person name="Rajasekar S."/>
            <person name="Grimwood J."/>
            <person name="Han X."/>
            <person name="Sun S."/>
            <person name="Hou Z."/>
            <person name="He W."/>
            <person name="Dai G."/>
            <person name="Sun C."/>
            <person name="Schmutz J."/>
            <person name="Leebens-Mack J.H."/>
            <person name="Li F.W."/>
            <person name="Wang L."/>
        </authorList>
    </citation>
    <scope>NUCLEOTIDE SEQUENCE [LARGE SCALE GENOMIC DNA]</scope>
    <source>
        <strain evidence="2">cv. PW_Plant_1</strain>
    </source>
</reference>
<sequence length="121" mass="14288">MVSNVKNCPKVEIDAVKQGLEASYNCKYVDKYFKGKFSHIFCNLRHEVFKTIADAHAKGEEPNKPRWLQDQEKWLKFQQIYDSPEHQKMRERNSANRAKFMRSLHVGRAGYVGLKDDMVYF</sequence>
<dbReference type="EMBL" id="CM055104">
    <property type="protein sequence ID" value="KAJ7533329.1"/>
    <property type="molecule type" value="Genomic_DNA"/>
</dbReference>
<gene>
    <name evidence="1" type="ORF">O6H91_13G043500</name>
</gene>
<name>A0ACC2BUB3_DIPCM</name>
<comment type="caution">
    <text evidence="1">The sequence shown here is derived from an EMBL/GenBank/DDBJ whole genome shotgun (WGS) entry which is preliminary data.</text>
</comment>
<evidence type="ECO:0000313" key="2">
    <source>
        <dbReference type="Proteomes" id="UP001162992"/>
    </source>
</evidence>